<keyword evidence="2" id="KW-1185">Reference proteome</keyword>
<sequence>MPLRLLASPDLKMCDVKYDHPLLQLTEKQVRAVRDYGGLDLDRLKEGVQTVLDWCSKEEHLQAAVPYLAKTIMVERMLLLSKGSVEICKKRIDHVLTARGLIPELALNRKPEEFKEILNCVNYVALPKVHPVDNSRVLICKFKEDLENFTLLRYFRYAFYLGEYRLYDDYGIAERYVVDMKNLNLGILAKINPVVLKKAEILSTEGYGTKIKGIHLLNAPSFVDKFVFLLKQGMKQKVAERIHVHSTYEDFHEHVPKEILPKDYGGDAPSVEKLDAAWTDLLRSEEAQRMIKDLDKIVSDESRRTSSKFNEEYLGMPGSFRKLDVD</sequence>
<protein>
    <submittedName>
        <fullName evidence="1">Uncharacterized protein</fullName>
    </submittedName>
</protein>
<evidence type="ECO:0000313" key="1">
    <source>
        <dbReference type="EMBL" id="KAI8442107.1"/>
    </source>
</evidence>
<dbReference type="EMBL" id="CM046109">
    <property type="protein sequence ID" value="KAI8442107.1"/>
    <property type="molecule type" value="Genomic_DNA"/>
</dbReference>
<accession>A0ACC0L0R2</accession>
<reference evidence="1 2" key="1">
    <citation type="journal article" date="2022" name="Genome Biol. Evol.">
        <title>The Spruce Budworm Genome: Reconstructing the Evolutionary History of Antifreeze Proteins.</title>
        <authorList>
            <person name="Beliveau C."/>
            <person name="Gagne P."/>
            <person name="Picq S."/>
            <person name="Vernygora O."/>
            <person name="Keeling C.I."/>
            <person name="Pinkney K."/>
            <person name="Doucet D."/>
            <person name="Wen F."/>
            <person name="Johnston J.S."/>
            <person name="Maaroufi H."/>
            <person name="Boyle B."/>
            <person name="Laroche J."/>
            <person name="Dewar K."/>
            <person name="Juretic N."/>
            <person name="Blackburn G."/>
            <person name="Nisole A."/>
            <person name="Brunet B."/>
            <person name="Brandao M."/>
            <person name="Lumley L."/>
            <person name="Duan J."/>
            <person name="Quan G."/>
            <person name="Lucarotti C.J."/>
            <person name="Roe A.D."/>
            <person name="Sperling F.A.H."/>
            <person name="Levesque R.C."/>
            <person name="Cusson M."/>
        </authorList>
    </citation>
    <scope>NUCLEOTIDE SEQUENCE [LARGE SCALE GENOMIC DNA]</scope>
    <source>
        <strain evidence="1">Glfc:IPQL:Cfum</strain>
    </source>
</reference>
<evidence type="ECO:0000313" key="2">
    <source>
        <dbReference type="Proteomes" id="UP001064048"/>
    </source>
</evidence>
<proteinExistence type="predicted"/>
<comment type="caution">
    <text evidence="1">The sequence shown here is derived from an EMBL/GenBank/DDBJ whole genome shotgun (WGS) entry which is preliminary data.</text>
</comment>
<dbReference type="Proteomes" id="UP001064048">
    <property type="component" value="Chromosome 9"/>
</dbReference>
<gene>
    <name evidence="1" type="ORF">MSG28_005733</name>
</gene>
<organism evidence="1 2">
    <name type="scientific">Choristoneura fumiferana</name>
    <name type="common">Spruce budworm moth</name>
    <name type="synonym">Archips fumiferana</name>
    <dbReference type="NCBI Taxonomy" id="7141"/>
    <lineage>
        <taxon>Eukaryota</taxon>
        <taxon>Metazoa</taxon>
        <taxon>Ecdysozoa</taxon>
        <taxon>Arthropoda</taxon>
        <taxon>Hexapoda</taxon>
        <taxon>Insecta</taxon>
        <taxon>Pterygota</taxon>
        <taxon>Neoptera</taxon>
        <taxon>Endopterygota</taxon>
        <taxon>Lepidoptera</taxon>
        <taxon>Glossata</taxon>
        <taxon>Ditrysia</taxon>
        <taxon>Tortricoidea</taxon>
        <taxon>Tortricidae</taxon>
        <taxon>Tortricinae</taxon>
        <taxon>Choristoneura</taxon>
    </lineage>
</organism>
<name>A0ACC0L0R2_CHOFU</name>